<dbReference type="RefSeq" id="WP_041154172.1">
    <property type="nucleotide sequence ID" value="NZ_CBCRVP010000004.1"/>
</dbReference>
<evidence type="ECO:0000256" key="1">
    <source>
        <dbReference type="ARBA" id="ARBA00006432"/>
    </source>
</evidence>
<dbReference type="Gene3D" id="3.40.50.12780">
    <property type="entry name" value="N-terminal domain of ligase-like"/>
    <property type="match status" value="1"/>
</dbReference>
<comment type="caution">
    <text evidence="7">The sequence shown here is derived from an EMBL/GenBank/DDBJ whole genome shotgun (WGS) entry which is preliminary data.</text>
</comment>
<dbReference type="InterPro" id="IPR010192">
    <property type="entry name" value="MenE"/>
</dbReference>
<dbReference type="CDD" id="cd17630">
    <property type="entry name" value="OSB_MenE-like"/>
    <property type="match status" value="1"/>
</dbReference>
<keyword evidence="2" id="KW-0474">Menaquinone biosynthesis</keyword>
<evidence type="ECO:0000256" key="4">
    <source>
        <dbReference type="ARBA" id="ARBA00022741"/>
    </source>
</evidence>
<dbReference type="GO" id="GO:0008756">
    <property type="term" value="F:o-succinylbenzoate-CoA ligase activity"/>
    <property type="evidence" value="ECO:0007669"/>
    <property type="project" value="InterPro"/>
</dbReference>
<dbReference type="NCBIfam" id="TIGR01923">
    <property type="entry name" value="menE"/>
    <property type="match status" value="1"/>
</dbReference>
<keyword evidence="4" id="KW-0547">Nucleotide-binding</keyword>
<keyword evidence="3 7" id="KW-0436">Ligase</keyword>
<dbReference type="InterPro" id="IPR042099">
    <property type="entry name" value="ANL_N_sf"/>
</dbReference>
<dbReference type="GO" id="GO:0009234">
    <property type="term" value="P:menaquinone biosynthetic process"/>
    <property type="evidence" value="ECO:0007669"/>
    <property type="project" value="UniProtKB-KW"/>
</dbReference>
<dbReference type="Gene3D" id="3.30.300.30">
    <property type="match status" value="1"/>
</dbReference>
<dbReference type="PROSITE" id="PS00455">
    <property type="entry name" value="AMP_BINDING"/>
    <property type="match status" value="1"/>
</dbReference>
<reference evidence="7 8" key="1">
    <citation type="submission" date="2015-01" db="EMBL/GenBank/DDBJ databases">
        <title>Draft genome of Vibrio mytili type strain CAIM 528.</title>
        <authorList>
            <person name="Gonzalez-Castillo A."/>
            <person name="Gomez-Gil B."/>
            <person name="Enciso-Ibarra J."/>
        </authorList>
    </citation>
    <scope>NUCLEOTIDE SEQUENCE [LARGE SCALE GENOMIC DNA]</scope>
    <source>
        <strain evidence="7 8">CAIM 528</strain>
    </source>
</reference>
<evidence type="ECO:0000256" key="5">
    <source>
        <dbReference type="ARBA" id="ARBA00022840"/>
    </source>
</evidence>
<dbReference type="PANTHER" id="PTHR43201">
    <property type="entry name" value="ACYL-COA SYNTHETASE"/>
    <property type="match status" value="1"/>
</dbReference>
<dbReference type="InterPro" id="IPR000873">
    <property type="entry name" value="AMP-dep_synth/lig_dom"/>
</dbReference>
<evidence type="ECO:0000256" key="2">
    <source>
        <dbReference type="ARBA" id="ARBA00022428"/>
    </source>
</evidence>
<protein>
    <submittedName>
        <fullName evidence="7">O-succinylbenzoic acid--CoA ligase</fullName>
    </submittedName>
</protein>
<dbReference type="Proteomes" id="UP000031977">
    <property type="component" value="Unassembled WGS sequence"/>
</dbReference>
<keyword evidence="5" id="KW-0067">ATP-binding</keyword>
<name>A0A0C3IB31_9VIBR</name>
<gene>
    <name evidence="7" type="ORF">SU60_02500</name>
</gene>
<dbReference type="SUPFAM" id="SSF56801">
    <property type="entry name" value="Acetyl-CoA synthetase-like"/>
    <property type="match status" value="1"/>
</dbReference>
<dbReference type="GO" id="GO:0031956">
    <property type="term" value="F:medium-chain fatty acid-CoA ligase activity"/>
    <property type="evidence" value="ECO:0007669"/>
    <property type="project" value="TreeGrafter"/>
</dbReference>
<dbReference type="OrthoDB" id="9803968at2"/>
<dbReference type="Pfam" id="PF00501">
    <property type="entry name" value="AMP-binding"/>
    <property type="match status" value="1"/>
</dbReference>
<keyword evidence="8" id="KW-1185">Reference proteome</keyword>
<evidence type="ECO:0000313" key="7">
    <source>
        <dbReference type="EMBL" id="KIN12185.1"/>
    </source>
</evidence>
<organism evidence="7 8">
    <name type="scientific">Vibrio mytili</name>
    <dbReference type="NCBI Taxonomy" id="50718"/>
    <lineage>
        <taxon>Bacteria</taxon>
        <taxon>Pseudomonadati</taxon>
        <taxon>Pseudomonadota</taxon>
        <taxon>Gammaproteobacteria</taxon>
        <taxon>Vibrionales</taxon>
        <taxon>Vibrionaceae</taxon>
        <taxon>Vibrio</taxon>
    </lineage>
</organism>
<comment type="similarity">
    <text evidence="1">Belongs to the ATP-dependent AMP-binding enzyme family.</text>
</comment>
<dbReference type="EMBL" id="JXOK01000006">
    <property type="protein sequence ID" value="KIN12185.1"/>
    <property type="molecule type" value="Genomic_DNA"/>
</dbReference>
<dbReference type="AlphaFoldDB" id="A0A0C3IB31"/>
<accession>A0A0C3IB31</accession>
<proteinExistence type="inferred from homology"/>
<evidence type="ECO:0000313" key="8">
    <source>
        <dbReference type="Proteomes" id="UP000031977"/>
    </source>
</evidence>
<dbReference type="InterPro" id="IPR020845">
    <property type="entry name" value="AMP-binding_CS"/>
</dbReference>
<dbReference type="InterPro" id="IPR045851">
    <property type="entry name" value="AMP-bd_C_sf"/>
</dbReference>
<dbReference type="GO" id="GO:0006631">
    <property type="term" value="P:fatty acid metabolic process"/>
    <property type="evidence" value="ECO:0007669"/>
    <property type="project" value="TreeGrafter"/>
</dbReference>
<feature type="domain" description="AMP-dependent synthetase/ligase" evidence="6">
    <location>
        <begin position="17"/>
        <end position="347"/>
    </location>
</feature>
<dbReference type="GO" id="GO:0005524">
    <property type="term" value="F:ATP binding"/>
    <property type="evidence" value="ECO:0007669"/>
    <property type="project" value="UniProtKB-KW"/>
</dbReference>
<sequence>MAISLDSVETAPWKYWAQVSPFSIAYETPTGVMDWQQLASLIDQYAHYLIEQGVKRGDVVTLVGKNQPETLLFYLAAQQIGAIGALTMPQPTGALQSKLQTLYKPHQTRFVWFASDSDNQRECSSEALVTLDCHVLSTPVAVGLSANSQPHSATVGDATSHYYHDNFASIVFTSGSTGVPKAVVHTHRQHFASAQGLLRELTYTEQDTWLLSLPLYHVSGLAIVYRWLFAGAVLKVGKGSLAEDICGVSHASLVATQLKRLLEDAVSLSLTHVLLGGSHVPHELAISASDKGIETWLGYGMTEAASTVTAKQVDSRSNAGHVLMNREVQLVDQRIFIGGQTLASGYFYQGHLTALVDQHGWFDSKDLGEWQGEELKIIGRADNLFISGGENVHCEEIEAVLNQIEGVVQTIVIPVDDQEYGQRPIAVIQAEALLADQAYQQALQQKLEKFKWPIAYYLMPDSLLQSGIKISRAAVREWVRNTRNSY</sequence>
<dbReference type="STRING" id="50718.SU60_02500"/>
<dbReference type="PANTHER" id="PTHR43201:SF5">
    <property type="entry name" value="MEDIUM-CHAIN ACYL-COA LIGASE ACSF2, MITOCHONDRIAL"/>
    <property type="match status" value="1"/>
</dbReference>
<evidence type="ECO:0000259" key="6">
    <source>
        <dbReference type="Pfam" id="PF00501"/>
    </source>
</evidence>
<dbReference type="NCBIfam" id="NF006539">
    <property type="entry name" value="PRK09029.1"/>
    <property type="match status" value="1"/>
</dbReference>
<evidence type="ECO:0000256" key="3">
    <source>
        <dbReference type="ARBA" id="ARBA00022598"/>
    </source>
</evidence>